<dbReference type="InterPro" id="IPR000383">
    <property type="entry name" value="Xaa-Pro-like_dom"/>
</dbReference>
<dbReference type="InterPro" id="IPR005674">
    <property type="entry name" value="CocE/Ser_esterase"/>
</dbReference>
<comment type="caution">
    <text evidence="5">The sequence shown here is derived from an EMBL/GenBank/DDBJ whole genome shotgun (WGS) entry which is preliminary data.</text>
</comment>
<keyword evidence="3" id="KW-0732">Signal</keyword>
<dbReference type="Gene3D" id="3.40.50.1820">
    <property type="entry name" value="alpha/beta hydrolase"/>
    <property type="match status" value="2"/>
</dbReference>
<dbReference type="EMBL" id="BMRG01000029">
    <property type="protein sequence ID" value="GGP85737.1"/>
    <property type="molecule type" value="Genomic_DNA"/>
</dbReference>
<gene>
    <name evidence="5" type="primary">pepX</name>
    <name evidence="5" type="ORF">GCM10010185_69320</name>
</gene>
<dbReference type="InterPro" id="IPR008979">
    <property type="entry name" value="Galactose-bd-like_sf"/>
</dbReference>
<evidence type="ECO:0000256" key="3">
    <source>
        <dbReference type="SAM" id="SignalP"/>
    </source>
</evidence>
<dbReference type="GO" id="GO:0008239">
    <property type="term" value="F:dipeptidyl-peptidase activity"/>
    <property type="evidence" value="ECO:0007669"/>
    <property type="project" value="InterPro"/>
</dbReference>
<reference evidence="5" key="1">
    <citation type="journal article" date="2014" name="Int. J. Syst. Evol. Microbiol.">
        <title>Complete genome sequence of Corynebacterium casei LMG S-19264T (=DSM 44701T), isolated from a smear-ripened cheese.</title>
        <authorList>
            <consortium name="US DOE Joint Genome Institute (JGI-PGF)"/>
            <person name="Walter F."/>
            <person name="Albersmeier A."/>
            <person name="Kalinowski J."/>
            <person name="Ruckert C."/>
        </authorList>
    </citation>
    <scope>NUCLEOTIDE SEQUENCE</scope>
    <source>
        <strain evidence="5">JCM 3313</strain>
    </source>
</reference>
<feature type="chain" id="PRO_5037157466" evidence="3">
    <location>
        <begin position="27"/>
        <end position="589"/>
    </location>
</feature>
<protein>
    <submittedName>
        <fullName evidence="5">Xaa-Pro dipeptidyl-peptidase</fullName>
    </submittedName>
</protein>
<dbReference type="SMART" id="SM00939">
    <property type="entry name" value="PepX_C"/>
    <property type="match status" value="1"/>
</dbReference>
<evidence type="ECO:0000256" key="2">
    <source>
        <dbReference type="SAM" id="MobiDB-lite"/>
    </source>
</evidence>
<feature type="region of interest" description="Disordered" evidence="2">
    <location>
        <begin position="373"/>
        <end position="398"/>
    </location>
</feature>
<dbReference type="AlphaFoldDB" id="A0A918AUI8"/>
<evidence type="ECO:0000313" key="6">
    <source>
        <dbReference type="Proteomes" id="UP000639606"/>
    </source>
</evidence>
<dbReference type="InterPro" id="IPR029058">
    <property type="entry name" value="AB_hydrolase_fold"/>
</dbReference>
<dbReference type="Gene3D" id="2.60.120.260">
    <property type="entry name" value="Galactose-binding domain-like"/>
    <property type="match status" value="1"/>
</dbReference>
<accession>A0A918AUI8</accession>
<dbReference type="Proteomes" id="UP000639606">
    <property type="component" value="Unassembled WGS sequence"/>
</dbReference>
<dbReference type="SUPFAM" id="SSF49785">
    <property type="entry name" value="Galactose-binding domain-like"/>
    <property type="match status" value="1"/>
</dbReference>
<evidence type="ECO:0000256" key="1">
    <source>
        <dbReference type="ARBA" id="ARBA00022801"/>
    </source>
</evidence>
<name>A0A918AUI8_9PSEU</name>
<feature type="signal peptide" evidence="3">
    <location>
        <begin position="1"/>
        <end position="26"/>
    </location>
</feature>
<dbReference type="Pfam" id="PF08530">
    <property type="entry name" value="PepX_C"/>
    <property type="match status" value="1"/>
</dbReference>
<keyword evidence="1" id="KW-0378">Hydrolase</keyword>
<dbReference type="SUPFAM" id="SSF53474">
    <property type="entry name" value="alpha/beta-Hydrolases"/>
    <property type="match status" value="1"/>
</dbReference>
<evidence type="ECO:0000313" key="5">
    <source>
        <dbReference type="EMBL" id="GGP85737.1"/>
    </source>
</evidence>
<feature type="compositionally biased region" description="Polar residues" evidence="2">
    <location>
        <begin position="379"/>
        <end position="397"/>
    </location>
</feature>
<sequence>MPRRTGAISLAVVATLVLAGQSPAAAAGPPTLSIIDNETQPVFSYADAIVESLSVETGEDTDGDGVVDHVYVDLMRPREGEQGLKSPVLLTASPYNEGYENPENEDIPLRQAIGAGPGFAWRIQGDVKTDLFVPRGYAVAQMQVQGTGRSTGCTDLGGPHDIAAVTAVINWFAGSGRAFYLDGSPATADWSTGAVGMYGHSYDGTLQVGAASTGVPALKAIVPTAPVADWYKWVRTNGLTNYWADMPGYAQRVAGPAAKEVCAGHVASLAAAEDAASGDRNAFWDAHGYVRDMSRFTAPVLTTWARDDANVDSVQFADLWNALGAKGVPRKLWLLNGHHGSSPSDWRYDDWKRTLRRWMDRWLLGLDNGIDREPAVDAQRQTTPGPNTPPEITSTWPRQDATPVRLHAGDMVNGSAPLTTEPSASADFHMVRDTKVGPLLKTQPGIEPPYRIFGVTPPAAADTRFSGTPTMTATVRPTTRSTPLSAYLVTYREGVKGMKVLSRGLIDLKNRHSLYRPEPLVPGETLTVTWEMSPLDQTVPAGQRIGLILLGDNYSSDTVPDPEAGPIDFDLTKTSITVPVVGGRAAITL</sequence>
<evidence type="ECO:0000259" key="4">
    <source>
        <dbReference type="SMART" id="SM00939"/>
    </source>
</evidence>
<keyword evidence="6" id="KW-1185">Reference proteome</keyword>
<reference evidence="5" key="2">
    <citation type="submission" date="2020-09" db="EMBL/GenBank/DDBJ databases">
        <authorList>
            <person name="Sun Q."/>
            <person name="Ohkuma M."/>
        </authorList>
    </citation>
    <scope>NUCLEOTIDE SEQUENCE</scope>
    <source>
        <strain evidence="5">JCM 3313</strain>
    </source>
</reference>
<feature type="domain" description="Xaa-Pro dipeptidyl-peptidase C-terminal" evidence="4">
    <location>
        <begin position="356"/>
        <end position="586"/>
    </location>
</feature>
<dbReference type="Pfam" id="PF02129">
    <property type="entry name" value="Peptidase_S15"/>
    <property type="match status" value="1"/>
</dbReference>
<dbReference type="InterPro" id="IPR013736">
    <property type="entry name" value="Xaa-Pro_dipept_C"/>
</dbReference>
<organism evidence="5 6">
    <name type="scientific">Saccharothrix coeruleofusca</name>
    <dbReference type="NCBI Taxonomy" id="33919"/>
    <lineage>
        <taxon>Bacteria</taxon>
        <taxon>Bacillati</taxon>
        <taxon>Actinomycetota</taxon>
        <taxon>Actinomycetes</taxon>
        <taxon>Pseudonocardiales</taxon>
        <taxon>Pseudonocardiaceae</taxon>
        <taxon>Saccharothrix</taxon>
    </lineage>
</organism>
<dbReference type="NCBIfam" id="TIGR00976">
    <property type="entry name" value="CocE_NonD"/>
    <property type="match status" value="1"/>
</dbReference>
<proteinExistence type="predicted"/>